<feature type="region of interest" description="Disordered" evidence="1">
    <location>
        <begin position="1"/>
        <end position="108"/>
    </location>
</feature>
<dbReference type="OrthoDB" id="6365533at2759"/>
<protein>
    <submittedName>
        <fullName evidence="2">Uncharacterized protein</fullName>
    </submittedName>
</protein>
<evidence type="ECO:0000313" key="2">
    <source>
        <dbReference type="EMBL" id="CAD7272758.1"/>
    </source>
</evidence>
<feature type="region of interest" description="Disordered" evidence="1">
    <location>
        <begin position="250"/>
        <end position="290"/>
    </location>
</feature>
<evidence type="ECO:0000256" key="1">
    <source>
        <dbReference type="SAM" id="MobiDB-lite"/>
    </source>
</evidence>
<feature type="compositionally biased region" description="Polar residues" evidence="1">
    <location>
        <begin position="63"/>
        <end position="77"/>
    </location>
</feature>
<dbReference type="AlphaFoldDB" id="A0A7R9BDZ5"/>
<feature type="compositionally biased region" description="Basic and acidic residues" evidence="1">
    <location>
        <begin position="1"/>
        <end position="13"/>
    </location>
</feature>
<organism evidence="2">
    <name type="scientific">Notodromas monacha</name>
    <dbReference type="NCBI Taxonomy" id="399045"/>
    <lineage>
        <taxon>Eukaryota</taxon>
        <taxon>Metazoa</taxon>
        <taxon>Ecdysozoa</taxon>
        <taxon>Arthropoda</taxon>
        <taxon>Crustacea</taxon>
        <taxon>Oligostraca</taxon>
        <taxon>Ostracoda</taxon>
        <taxon>Podocopa</taxon>
        <taxon>Podocopida</taxon>
        <taxon>Cypridocopina</taxon>
        <taxon>Cypridoidea</taxon>
        <taxon>Cyprididae</taxon>
        <taxon>Notodromas</taxon>
    </lineage>
</organism>
<feature type="compositionally biased region" description="Low complexity" evidence="1">
    <location>
        <begin position="80"/>
        <end position="91"/>
    </location>
</feature>
<accession>A0A7R9BDZ5</accession>
<feature type="compositionally biased region" description="Polar residues" evidence="1">
    <location>
        <begin position="29"/>
        <end position="39"/>
    </location>
</feature>
<proteinExistence type="predicted"/>
<keyword evidence="3" id="KW-1185">Reference proteome</keyword>
<dbReference type="EMBL" id="CAJPEX010000061">
    <property type="protein sequence ID" value="CAG0912910.1"/>
    <property type="molecule type" value="Genomic_DNA"/>
</dbReference>
<dbReference type="Proteomes" id="UP000678499">
    <property type="component" value="Unassembled WGS sequence"/>
</dbReference>
<gene>
    <name evidence="2" type="ORF">NMOB1V02_LOCUS680</name>
</gene>
<feature type="compositionally biased region" description="Gly residues" evidence="1">
    <location>
        <begin position="93"/>
        <end position="106"/>
    </location>
</feature>
<evidence type="ECO:0000313" key="3">
    <source>
        <dbReference type="Proteomes" id="UP000678499"/>
    </source>
</evidence>
<dbReference type="EMBL" id="OA882098">
    <property type="protein sequence ID" value="CAD7272758.1"/>
    <property type="molecule type" value="Genomic_DNA"/>
</dbReference>
<sequence>MKEDRQMSEHELRFQQSLQRLNVPEWYKKSQQQRKQSADSGLITRPRRAMDRVLPGGWEETKTSSMSSLQYGSSRDNVMSPDSTTSSPVPSERGGGGGSSTGGGGAYQPFRWGVGRLSGSASPCSQFSIGAASFSGRTLLSSAASTTAAAPARRPYLGWRSQEKLGKLEAAEQHLHNNRQIPPAPPAYLSPAERMAKELLAAQRQKQEEAKVQANGLTLSPSEVPHLSPRMVRNSIKEVTNAIVHYCSESDDDHFTPPRRTLNAVSPDEETPVTVVRHQRRPPTAAPKPGVWVESSFVGEKPIQSPRTPPVGDVATLLEAELLNGSDDLGSPSSLSSYDVKLVPIEKLRTGSAQLDTFFGKRELRRPTVGNGELWLQ</sequence>
<reference evidence="2" key="1">
    <citation type="submission" date="2020-11" db="EMBL/GenBank/DDBJ databases">
        <authorList>
            <person name="Tran Van P."/>
        </authorList>
    </citation>
    <scope>NUCLEOTIDE SEQUENCE</scope>
</reference>
<name>A0A7R9BDZ5_9CRUS</name>